<comment type="caution">
    <text evidence="2">The sequence shown here is derived from an EMBL/GenBank/DDBJ whole genome shotgun (WGS) entry which is preliminary data.</text>
</comment>
<proteinExistence type="predicted"/>
<keyword evidence="1" id="KW-1133">Transmembrane helix</keyword>
<organism evidence="2 3">
    <name type="scientific">Caenorhabditis nigoni</name>
    <dbReference type="NCBI Taxonomy" id="1611254"/>
    <lineage>
        <taxon>Eukaryota</taxon>
        <taxon>Metazoa</taxon>
        <taxon>Ecdysozoa</taxon>
        <taxon>Nematoda</taxon>
        <taxon>Chromadorea</taxon>
        <taxon>Rhabditida</taxon>
        <taxon>Rhabditina</taxon>
        <taxon>Rhabditomorpha</taxon>
        <taxon>Rhabditoidea</taxon>
        <taxon>Rhabditidae</taxon>
        <taxon>Peloderinae</taxon>
        <taxon>Caenorhabditis</taxon>
    </lineage>
</organism>
<evidence type="ECO:0000313" key="3">
    <source>
        <dbReference type="Proteomes" id="UP000230233"/>
    </source>
</evidence>
<evidence type="ECO:0000313" key="2">
    <source>
        <dbReference type="EMBL" id="PIC38765.1"/>
    </source>
</evidence>
<gene>
    <name evidence="2" type="primary">Cnig_chr_III.g10666</name>
    <name evidence="2" type="ORF">B9Z55_010666</name>
</gene>
<dbReference type="OrthoDB" id="10320614at2759"/>
<keyword evidence="1" id="KW-0472">Membrane</keyword>
<feature type="transmembrane region" description="Helical" evidence="1">
    <location>
        <begin position="7"/>
        <end position="29"/>
    </location>
</feature>
<protein>
    <submittedName>
        <fullName evidence="2">Uncharacterized protein</fullName>
    </submittedName>
</protein>
<dbReference type="Proteomes" id="UP000230233">
    <property type="component" value="Chromosome III"/>
</dbReference>
<keyword evidence="3" id="KW-1185">Reference proteome</keyword>
<dbReference type="EMBL" id="PDUG01000003">
    <property type="protein sequence ID" value="PIC38765.1"/>
    <property type="molecule type" value="Genomic_DNA"/>
</dbReference>
<evidence type="ECO:0000256" key="1">
    <source>
        <dbReference type="SAM" id="Phobius"/>
    </source>
</evidence>
<name>A0A2G5UGU9_9PELO</name>
<keyword evidence="1" id="KW-0812">Transmembrane</keyword>
<accession>A0A2G5UGU9</accession>
<feature type="transmembrane region" description="Helical" evidence="1">
    <location>
        <begin position="35"/>
        <end position="54"/>
    </location>
</feature>
<feature type="transmembrane region" description="Helical" evidence="1">
    <location>
        <begin position="109"/>
        <end position="127"/>
    </location>
</feature>
<feature type="transmembrane region" description="Helical" evidence="1">
    <location>
        <begin position="61"/>
        <end position="81"/>
    </location>
</feature>
<sequence>MNRLPSIITLLRIPLAIFMAFRIFVVPMFSFENSPAATVTFVLVHVAILTMHLVNRSQGLILIAKLTLILVEVVLLADAMFSEADGFLVFTTIAIARALGSQKRSPLNYIFFLDTIGVFIALLTLWLQGWEKKYQASVDLIDDSKDAPRVIFAKKLTENQDGFFEESYGHLHYEMNGRTLASYSY</sequence>
<dbReference type="AlphaFoldDB" id="A0A2G5UGU9"/>
<reference evidence="3" key="1">
    <citation type="submission" date="2017-10" db="EMBL/GenBank/DDBJ databases">
        <title>Rapid genome shrinkage in a self-fertile nematode reveals novel sperm competition proteins.</title>
        <authorList>
            <person name="Yin D."/>
            <person name="Schwarz E.M."/>
            <person name="Thomas C.G."/>
            <person name="Felde R.L."/>
            <person name="Korf I.F."/>
            <person name="Cutter A.D."/>
            <person name="Schartner C.M."/>
            <person name="Ralston E.J."/>
            <person name="Meyer B.J."/>
            <person name="Haag E.S."/>
        </authorList>
    </citation>
    <scope>NUCLEOTIDE SEQUENCE [LARGE SCALE GENOMIC DNA]</scope>
    <source>
        <strain evidence="3">JU1422</strain>
    </source>
</reference>